<dbReference type="EMBL" id="GGEC01074213">
    <property type="protein sequence ID" value="MBX54697.1"/>
    <property type="molecule type" value="Transcribed_RNA"/>
</dbReference>
<organism evidence="1">
    <name type="scientific">Rhizophora mucronata</name>
    <name type="common">Asiatic mangrove</name>
    <dbReference type="NCBI Taxonomy" id="61149"/>
    <lineage>
        <taxon>Eukaryota</taxon>
        <taxon>Viridiplantae</taxon>
        <taxon>Streptophyta</taxon>
        <taxon>Embryophyta</taxon>
        <taxon>Tracheophyta</taxon>
        <taxon>Spermatophyta</taxon>
        <taxon>Magnoliopsida</taxon>
        <taxon>eudicotyledons</taxon>
        <taxon>Gunneridae</taxon>
        <taxon>Pentapetalae</taxon>
        <taxon>rosids</taxon>
        <taxon>fabids</taxon>
        <taxon>Malpighiales</taxon>
        <taxon>Rhizophoraceae</taxon>
        <taxon>Rhizophora</taxon>
    </lineage>
</organism>
<evidence type="ECO:0000313" key="1">
    <source>
        <dbReference type="EMBL" id="MBX54697.1"/>
    </source>
</evidence>
<protein>
    <submittedName>
        <fullName evidence="1">Uncharacterized protein</fullName>
    </submittedName>
</protein>
<sequence>MATTSDHLVTIVVVKHATFGQKLWGPDHTTHDYEP</sequence>
<name>A0A2P2PJ01_RHIMU</name>
<dbReference type="AlphaFoldDB" id="A0A2P2PJ01"/>
<accession>A0A2P2PJ01</accession>
<proteinExistence type="predicted"/>
<reference evidence="1" key="1">
    <citation type="submission" date="2018-02" db="EMBL/GenBank/DDBJ databases">
        <title>Rhizophora mucronata_Transcriptome.</title>
        <authorList>
            <person name="Meera S.P."/>
            <person name="Sreeshan A."/>
            <person name="Augustine A."/>
        </authorList>
    </citation>
    <scope>NUCLEOTIDE SEQUENCE</scope>
    <source>
        <tissue evidence="1">Leaf</tissue>
    </source>
</reference>